<evidence type="ECO:0000313" key="4">
    <source>
        <dbReference type="Proteomes" id="UP000596742"/>
    </source>
</evidence>
<name>A0A8B6E7U8_MYTGA</name>
<keyword evidence="1" id="KW-0106">Calcium</keyword>
<dbReference type="AlphaFoldDB" id="A0A8B6E7U8"/>
<accession>A0A8B6E7U8</accession>
<evidence type="ECO:0000313" key="3">
    <source>
        <dbReference type="EMBL" id="VDI29940.1"/>
    </source>
</evidence>
<dbReference type="InterPro" id="IPR011992">
    <property type="entry name" value="EF-hand-dom_pair"/>
</dbReference>
<dbReference type="EMBL" id="UYJE01004638">
    <property type="protein sequence ID" value="VDI29940.1"/>
    <property type="molecule type" value="Genomic_DNA"/>
</dbReference>
<feature type="compositionally biased region" description="Basic and acidic residues" evidence="2">
    <location>
        <begin position="170"/>
        <end position="181"/>
    </location>
</feature>
<reference evidence="3" key="1">
    <citation type="submission" date="2018-11" db="EMBL/GenBank/DDBJ databases">
        <authorList>
            <person name="Alioto T."/>
            <person name="Alioto T."/>
        </authorList>
    </citation>
    <scope>NUCLEOTIDE SEQUENCE</scope>
</reference>
<evidence type="ECO:0000256" key="1">
    <source>
        <dbReference type="ARBA" id="ARBA00022837"/>
    </source>
</evidence>
<feature type="region of interest" description="Disordered" evidence="2">
    <location>
        <begin position="155"/>
        <end position="181"/>
    </location>
</feature>
<keyword evidence="4" id="KW-1185">Reference proteome</keyword>
<organism evidence="3 4">
    <name type="scientific">Mytilus galloprovincialis</name>
    <name type="common">Mediterranean mussel</name>
    <dbReference type="NCBI Taxonomy" id="29158"/>
    <lineage>
        <taxon>Eukaryota</taxon>
        <taxon>Metazoa</taxon>
        <taxon>Spiralia</taxon>
        <taxon>Lophotrochozoa</taxon>
        <taxon>Mollusca</taxon>
        <taxon>Bivalvia</taxon>
        <taxon>Autobranchia</taxon>
        <taxon>Pteriomorphia</taxon>
        <taxon>Mytilida</taxon>
        <taxon>Mytiloidea</taxon>
        <taxon>Mytilidae</taxon>
        <taxon>Mytilinae</taxon>
        <taxon>Mytilus</taxon>
    </lineage>
</organism>
<proteinExistence type="predicted"/>
<gene>
    <name evidence="3" type="ORF">MGAL_10B006758</name>
</gene>
<feature type="region of interest" description="Disordered" evidence="2">
    <location>
        <begin position="1"/>
        <end position="26"/>
    </location>
</feature>
<comment type="caution">
    <text evidence="3">The sequence shown here is derived from an EMBL/GenBank/DDBJ whole genome shotgun (WGS) entry which is preliminary data.</text>
</comment>
<dbReference type="PROSITE" id="PS00018">
    <property type="entry name" value="EF_HAND_1"/>
    <property type="match status" value="1"/>
</dbReference>
<evidence type="ECO:0000256" key="2">
    <source>
        <dbReference type="SAM" id="MobiDB-lite"/>
    </source>
</evidence>
<sequence>MNLVKPSSSSSRPNLEYRTQEDDVPEEHKERLEQLFYMYCHPDSGLLTKEGFISVLRGLHLDPTNTFIESIYTEHNKDGNDDGISLYEFKSWMKNRWNTKDEMENRLFFKTESIRTELSAIDTSGTGILDGKDLVTFLHGEDETLSARDSVRKGLATARGGPRQMAKSTGEIERTPTGDQY</sequence>
<dbReference type="OrthoDB" id="6044291at2759"/>
<dbReference type="Gene3D" id="1.10.238.10">
    <property type="entry name" value="EF-hand"/>
    <property type="match status" value="1"/>
</dbReference>
<dbReference type="SUPFAM" id="SSF47473">
    <property type="entry name" value="EF-hand"/>
    <property type="match status" value="1"/>
</dbReference>
<feature type="compositionally biased region" description="Polar residues" evidence="2">
    <location>
        <begin position="1"/>
        <end position="13"/>
    </location>
</feature>
<dbReference type="InterPro" id="IPR018247">
    <property type="entry name" value="EF_Hand_1_Ca_BS"/>
</dbReference>
<dbReference type="Proteomes" id="UP000596742">
    <property type="component" value="Unassembled WGS sequence"/>
</dbReference>
<protein>
    <submittedName>
        <fullName evidence="3">Uncharacterized protein</fullName>
    </submittedName>
</protein>